<reference evidence="1 2" key="1">
    <citation type="submission" date="2014-04" db="EMBL/GenBank/DDBJ databases">
        <authorList>
            <consortium name="DOE Joint Genome Institute"/>
            <person name="Kuo A."/>
            <person name="Kohler A."/>
            <person name="Costa M.D."/>
            <person name="Nagy L.G."/>
            <person name="Floudas D."/>
            <person name="Copeland A."/>
            <person name="Barry K.W."/>
            <person name="Cichocki N."/>
            <person name="Veneault-Fourrey C."/>
            <person name="LaButti K."/>
            <person name="Lindquist E.A."/>
            <person name="Lipzen A."/>
            <person name="Lundell T."/>
            <person name="Morin E."/>
            <person name="Murat C."/>
            <person name="Sun H."/>
            <person name="Tunlid A."/>
            <person name="Henrissat B."/>
            <person name="Grigoriev I.V."/>
            <person name="Hibbett D.S."/>
            <person name="Martin F."/>
            <person name="Nordberg H.P."/>
            <person name="Cantor M.N."/>
            <person name="Hua S.X."/>
        </authorList>
    </citation>
    <scope>NUCLEOTIDE SEQUENCE [LARGE SCALE GENOMIC DNA]</scope>
    <source>
        <strain evidence="1 2">Marx 270</strain>
    </source>
</reference>
<reference evidence="2" key="2">
    <citation type="submission" date="2015-01" db="EMBL/GenBank/DDBJ databases">
        <title>Evolutionary Origins and Diversification of the Mycorrhizal Mutualists.</title>
        <authorList>
            <consortium name="DOE Joint Genome Institute"/>
            <consortium name="Mycorrhizal Genomics Consortium"/>
            <person name="Kohler A."/>
            <person name="Kuo A."/>
            <person name="Nagy L.G."/>
            <person name="Floudas D."/>
            <person name="Copeland A."/>
            <person name="Barry K.W."/>
            <person name="Cichocki N."/>
            <person name="Veneault-Fourrey C."/>
            <person name="LaButti K."/>
            <person name="Lindquist E.A."/>
            <person name="Lipzen A."/>
            <person name="Lundell T."/>
            <person name="Morin E."/>
            <person name="Murat C."/>
            <person name="Riley R."/>
            <person name="Ohm R."/>
            <person name="Sun H."/>
            <person name="Tunlid A."/>
            <person name="Henrissat B."/>
            <person name="Grigoriev I.V."/>
            <person name="Hibbett D.S."/>
            <person name="Martin F."/>
        </authorList>
    </citation>
    <scope>NUCLEOTIDE SEQUENCE [LARGE SCALE GENOMIC DNA]</scope>
    <source>
        <strain evidence="2">Marx 270</strain>
    </source>
</reference>
<protein>
    <submittedName>
        <fullName evidence="1">Uncharacterized protein</fullName>
    </submittedName>
</protein>
<organism evidence="1 2">
    <name type="scientific">Pisolithus tinctorius Marx 270</name>
    <dbReference type="NCBI Taxonomy" id="870435"/>
    <lineage>
        <taxon>Eukaryota</taxon>
        <taxon>Fungi</taxon>
        <taxon>Dikarya</taxon>
        <taxon>Basidiomycota</taxon>
        <taxon>Agaricomycotina</taxon>
        <taxon>Agaricomycetes</taxon>
        <taxon>Agaricomycetidae</taxon>
        <taxon>Boletales</taxon>
        <taxon>Sclerodermatineae</taxon>
        <taxon>Pisolithaceae</taxon>
        <taxon>Pisolithus</taxon>
    </lineage>
</organism>
<sequence>MPRTIIITPMCNCMLPRVKMFDFIAEDLISGIRVQYRAFWPYRRKKVTSQPPS</sequence>
<accession>A0A0C3PP48</accession>
<gene>
    <name evidence="1" type="ORF">M404DRAFT_995158</name>
</gene>
<name>A0A0C3PP48_PISTI</name>
<proteinExistence type="predicted"/>
<dbReference type="AlphaFoldDB" id="A0A0C3PP48"/>
<dbReference type="Proteomes" id="UP000054217">
    <property type="component" value="Unassembled WGS sequence"/>
</dbReference>
<dbReference type="InParanoid" id="A0A0C3PP48"/>
<keyword evidence="2" id="KW-1185">Reference proteome</keyword>
<evidence type="ECO:0000313" key="2">
    <source>
        <dbReference type="Proteomes" id="UP000054217"/>
    </source>
</evidence>
<dbReference type="HOGENOM" id="CLU_3069705_0_0_1"/>
<dbReference type="EMBL" id="KN831951">
    <property type="protein sequence ID" value="KIO10676.1"/>
    <property type="molecule type" value="Genomic_DNA"/>
</dbReference>
<evidence type="ECO:0000313" key="1">
    <source>
        <dbReference type="EMBL" id="KIO10676.1"/>
    </source>
</evidence>